<gene>
    <name evidence="5" type="ORF">FUA23_20090</name>
</gene>
<dbReference type="PANTHER" id="PTHR30408:SF12">
    <property type="entry name" value="TYPE I RESTRICTION ENZYME MJAVIII SPECIFICITY SUBUNIT"/>
    <property type="match status" value="1"/>
</dbReference>
<dbReference type="Gene3D" id="3.90.220.20">
    <property type="entry name" value="DNA methylase specificity domains"/>
    <property type="match status" value="2"/>
</dbReference>
<organism evidence="5 6">
    <name type="scientific">Neolewinella aurantiaca</name>
    <dbReference type="NCBI Taxonomy" id="2602767"/>
    <lineage>
        <taxon>Bacteria</taxon>
        <taxon>Pseudomonadati</taxon>
        <taxon>Bacteroidota</taxon>
        <taxon>Saprospiria</taxon>
        <taxon>Saprospirales</taxon>
        <taxon>Lewinellaceae</taxon>
        <taxon>Neolewinella</taxon>
    </lineage>
</organism>
<evidence type="ECO:0000256" key="2">
    <source>
        <dbReference type="ARBA" id="ARBA00022747"/>
    </source>
</evidence>
<evidence type="ECO:0000256" key="1">
    <source>
        <dbReference type="ARBA" id="ARBA00010923"/>
    </source>
</evidence>
<comment type="caution">
    <text evidence="5">The sequence shown here is derived from an EMBL/GenBank/DDBJ whole genome shotgun (WGS) entry which is preliminary data.</text>
</comment>
<dbReference type="RefSeq" id="WP_147932571.1">
    <property type="nucleotide sequence ID" value="NZ_VOXD01000043.1"/>
</dbReference>
<dbReference type="AlphaFoldDB" id="A0A5C7F7H7"/>
<evidence type="ECO:0000256" key="3">
    <source>
        <dbReference type="ARBA" id="ARBA00023125"/>
    </source>
</evidence>
<feature type="domain" description="Type I restriction modification DNA specificity" evidence="4">
    <location>
        <begin position="215"/>
        <end position="380"/>
    </location>
</feature>
<dbReference type="EMBL" id="VOXD01000043">
    <property type="protein sequence ID" value="TXF85963.1"/>
    <property type="molecule type" value="Genomic_DNA"/>
</dbReference>
<dbReference type="Proteomes" id="UP000321907">
    <property type="component" value="Unassembled WGS sequence"/>
</dbReference>
<keyword evidence="2" id="KW-0680">Restriction system</keyword>
<keyword evidence="6" id="KW-1185">Reference proteome</keyword>
<feature type="domain" description="Type I restriction modification DNA specificity" evidence="4">
    <location>
        <begin position="15"/>
        <end position="181"/>
    </location>
</feature>
<dbReference type="InterPro" id="IPR000055">
    <property type="entry name" value="Restrct_endonuc_typeI_TRD"/>
</dbReference>
<dbReference type="GO" id="GO:0009307">
    <property type="term" value="P:DNA restriction-modification system"/>
    <property type="evidence" value="ECO:0007669"/>
    <property type="project" value="UniProtKB-KW"/>
</dbReference>
<name>A0A5C7F7H7_9BACT</name>
<sequence length="408" mass="44601">MVRDGYKQTEVGVIPEDWEVVEIGSVTTRVGDGLHSTPMYDSSGSYSFINGNNLKDGRIFIYDNTKRVDDTQYDLHKIELNASSVLMSINGTIGNIALYEGEKILLGKSAAYLNFKSSVDRKYMAFCLASKIIQQSFNDNLTGTTIKNLGLKVISSTPIPLPTLREQRAIARALSDTDALLSALDALIGKKEAFKRGMMEGLLSGEIRLEGFEGEWGVSSLGKLCELIGDGTHQTPKYVESGVTFVSVENVTSMDFTNTKFISEDAFDAMANYSKTRRNDVLLTRIGTLGETALVDWDTPAAIYVSLALLRFADEITAKWVYTFSKSSIFIAALEARSLMNAIPKKINLGEISGIPIPIPPLSEQRAIARVLSDLDAELSALRARRAKLAKVKAGMMGELLTGAVRLV</sequence>
<dbReference type="InterPro" id="IPR044946">
    <property type="entry name" value="Restrct_endonuc_typeI_TRD_sf"/>
</dbReference>
<accession>A0A5C7F7H7</accession>
<dbReference type="GO" id="GO:0003677">
    <property type="term" value="F:DNA binding"/>
    <property type="evidence" value="ECO:0007669"/>
    <property type="project" value="UniProtKB-KW"/>
</dbReference>
<keyword evidence="3" id="KW-0238">DNA-binding</keyword>
<dbReference type="Gene3D" id="1.10.287.1120">
    <property type="entry name" value="Bipartite methylase S protein"/>
    <property type="match status" value="2"/>
</dbReference>
<reference evidence="5 6" key="1">
    <citation type="submission" date="2019-08" db="EMBL/GenBank/DDBJ databases">
        <title>Lewinella sp. strain SSH13 Genome sequencing and assembly.</title>
        <authorList>
            <person name="Kim I."/>
        </authorList>
    </citation>
    <scope>NUCLEOTIDE SEQUENCE [LARGE SCALE GENOMIC DNA]</scope>
    <source>
        <strain evidence="5 6">SSH13</strain>
    </source>
</reference>
<dbReference type="SUPFAM" id="SSF116734">
    <property type="entry name" value="DNA methylase specificity domain"/>
    <property type="match status" value="2"/>
</dbReference>
<evidence type="ECO:0000313" key="5">
    <source>
        <dbReference type="EMBL" id="TXF85963.1"/>
    </source>
</evidence>
<protein>
    <recommendedName>
        <fullName evidence="4">Type I restriction modification DNA specificity domain-containing protein</fullName>
    </recommendedName>
</protein>
<dbReference type="OrthoDB" id="9816225at2"/>
<proteinExistence type="inferred from homology"/>
<evidence type="ECO:0000259" key="4">
    <source>
        <dbReference type="Pfam" id="PF01420"/>
    </source>
</evidence>
<evidence type="ECO:0000313" key="6">
    <source>
        <dbReference type="Proteomes" id="UP000321907"/>
    </source>
</evidence>
<dbReference type="Pfam" id="PF01420">
    <property type="entry name" value="Methylase_S"/>
    <property type="match status" value="2"/>
</dbReference>
<dbReference type="InterPro" id="IPR052021">
    <property type="entry name" value="Type-I_RS_S_subunit"/>
</dbReference>
<dbReference type="PANTHER" id="PTHR30408">
    <property type="entry name" value="TYPE-1 RESTRICTION ENZYME ECOKI SPECIFICITY PROTEIN"/>
    <property type="match status" value="1"/>
</dbReference>
<comment type="similarity">
    <text evidence="1">Belongs to the type-I restriction system S methylase family.</text>
</comment>